<comment type="caution">
    <text evidence="2">The sequence shown here is derived from an EMBL/GenBank/DDBJ whole genome shotgun (WGS) entry which is preliminary data.</text>
</comment>
<feature type="transmembrane region" description="Helical" evidence="1">
    <location>
        <begin position="179"/>
        <end position="199"/>
    </location>
</feature>
<dbReference type="OrthoDB" id="2182676at2"/>
<dbReference type="eggNOG" id="COG5578">
    <property type="taxonomic scope" value="Bacteria"/>
</dbReference>
<dbReference type="RefSeq" id="WP_035722093.1">
    <property type="nucleotide sequence ID" value="NZ_BAVS01000003.1"/>
</dbReference>
<dbReference type="InterPro" id="IPR006938">
    <property type="entry name" value="DUF624"/>
</dbReference>
<dbReference type="Proteomes" id="UP000019102">
    <property type="component" value="Unassembled WGS sequence"/>
</dbReference>
<evidence type="ECO:0000256" key="1">
    <source>
        <dbReference type="SAM" id="Phobius"/>
    </source>
</evidence>
<protein>
    <submittedName>
        <fullName evidence="2">YTEU protein</fullName>
    </submittedName>
</protein>
<feature type="transmembrane region" description="Helical" evidence="1">
    <location>
        <begin position="155"/>
        <end position="173"/>
    </location>
</feature>
<keyword evidence="1" id="KW-0472">Membrane</keyword>
<dbReference type="Pfam" id="PF04854">
    <property type="entry name" value="DUF624"/>
    <property type="match status" value="1"/>
</dbReference>
<organism evidence="2 3">
    <name type="scientific">Gracilibacillus boraciitolerans JCM 21714</name>
    <dbReference type="NCBI Taxonomy" id="1298598"/>
    <lineage>
        <taxon>Bacteria</taxon>
        <taxon>Bacillati</taxon>
        <taxon>Bacillota</taxon>
        <taxon>Bacilli</taxon>
        <taxon>Bacillales</taxon>
        <taxon>Bacillaceae</taxon>
        <taxon>Gracilibacillus</taxon>
    </lineage>
</organism>
<proteinExistence type="predicted"/>
<feature type="transmembrane region" description="Helical" evidence="1">
    <location>
        <begin position="113"/>
        <end position="134"/>
    </location>
</feature>
<keyword evidence="1" id="KW-1133">Transmembrane helix</keyword>
<feature type="transmembrane region" description="Helical" evidence="1">
    <location>
        <begin position="20"/>
        <end position="49"/>
    </location>
</feature>
<dbReference type="AlphaFoldDB" id="W4VG27"/>
<dbReference type="EMBL" id="BAVS01000003">
    <property type="protein sequence ID" value="GAE92157.1"/>
    <property type="molecule type" value="Genomic_DNA"/>
</dbReference>
<accession>W4VG27</accession>
<feature type="transmembrane region" description="Helical" evidence="1">
    <location>
        <begin position="81"/>
        <end position="101"/>
    </location>
</feature>
<gene>
    <name evidence="2" type="ORF">JCM21714_1139</name>
</gene>
<dbReference type="STRING" id="1298598.JCM21714_1139"/>
<reference evidence="2 3" key="1">
    <citation type="journal article" date="2014" name="Genome Announc.">
        <title>Draft Genome Sequence of the Boron-Tolerant and Moderately Halotolerant Bacterium Gracilibacillus boraciitolerans JCM 21714T.</title>
        <authorList>
            <person name="Ahmed I."/>
            <person name="Oshima K."/>
            <person name="Suda W."/>
            <person name="Kitamura K."/>
            <person name="Iida T."/>
            <person name="Ohmori Y."/>
            <person name="Fujiwara T."/>
            <person name="Hattori M."/>
            <person name="Ohkuma M."/>
        </authorList>
    </citation>
    <scope>NUCLEOTIDE SEQUENCE [LARGE SCALE GENOMIC DNA]</scope>
    <source>
        <strain evidence="2 3">JCM 21714</strain>
    </source>
</reference>
<evidence type="ECO:0000313" key="3">
    <source>
        <dbReference type="Proteomes" id="UP000019102"/>
    </source>
</evidence>
<evidence type="ECO:0000313" key="2">
    <source>
        <dbReference type="EMBL" id="GAE92157.1"/>
    </source>
</evidence>
<name>W4VG27_9BACI</name>
<keyword evidence="1" id="KW-0812">Transmembrane</keyword>
<sequence length="207" mass="23538">MFGEQFIGSLDRLLKIILQVAWLNFLWIIFSLLGVVVVGGVFPATTAAINVARKWVQKKEVKSIYQLFKQTYKGEFIKSNIIGAILLFTAVILFINYHALLQLGDQTPIIVVFAYYFVIFLYGIILIWIFPLLSHYQTTIMQYFKNAFIIGISKMPITIAIGFAIFVIIYFSLELPTLLLFGTVSLIAVTVAFLTMRVFEKIDNADT</sequence>
<keyword evidence="3" id="KW-1185">Reference proteome</keyword>